<reference evidence="2 3" key="2">
    <citation type="submission" date="2019-05" db="EMBL/GenBank/DDBJ databases">
        <authorList>
            <person name="Lianzixin W."/>
        </authorList>
    </citation>
    <scope>NUCLEOTIDE SEQUENCE [LARGE SCALE GENOMIC DNA]</scope>
    <source>
        <strain evidence="2 3">EC11</strain>
    </source>
</reference>
<reference evidence="3" key="1">
    <citation type="submission" date="2019-05" db="EMBL/GenBank/DDBJ databases">
        <title>Flavobacterium profundi sp. nov., isolated from a deep-sea seamount.</title>
        <authorList>
            <person name="Zhang D.-C."/>
        </authorList>
    </citation>
    <scope>NUCLEOTIDE SEQUENCE [LARGE SCALE GENOMIC DNA]</scope>
    <source>
        <strain evidence="3">EC11</strain>
    </source>
</reference>
<evidence type="ECO:0000256" key="1">
    <source>
        <dbReference type="SAM" id="Phobius"/>
    </source>
</evidence>
<keyword evidence="1" id="KW-0472">Membrane</keyword>
<comment type="caution">
    <text evidence="2">The sequence shown here is derived from an EMBL/GenBank/DDBJ whole genome shotgun (WGS) entry which is preliminary data.</text>
</comment>
<keyword evidence="1" id="KW-1133">Transmembrane helix</keyword>
<accession>A0ABX0IQP6</accession>
<proteinExistence type="predicted"/>
<dbReference type="RefSeq" id="WP_140958956.1">
    <property type="nucleotide sequence ID" value="NZ_VEVQ02000001.1"/>
</dbReference>
<name>A0ABX0IQP6_9FLAO</name>
<feature type="transmembrane region" description="Helical" evidence="1">
    <location>
        <begin position="74"/>
        <end position="95"/>
    </location>
</feature>
<feature type="transmembrane region" description="Helical" evidence="1">
    <location>
        <begin position="14"/>
        <end position="33"/>
    </location>
</feature>
<feature type="transmembrane region" description="Helical" evidence="1">
    <location>
        <begin position="40"/>
        <end position="68"/>
    </location>
</feature>
<evidence type="ECO:0000313" key="3">
    <source>
        <dbReference type="Proteomes" id="UP000817854"/>
    </source>
</evidence>
<dbReference type="EMBL" id="VEVQ02000001">
    <property type="protein sequence ID" value="NHN24165.1"/>
    <property type="molecule type" value="Genomic_DNA"/>
</dbReference>
<keyword evidence="1" id="KW-0812">Transmembrane</keyword>
<reference evidence="2 3" key="3">
    <citation type="submission" date="2020-02" db="EMBL/GenBank/DDBJ databases">
        <title>Flavobacterium profundi sp. nov., isolated from a deep-sea seamount.</title>
        <authorList>
            <person name="Zhang D.-C."/>
        </authorList>
    </citation>
    <scope>NUCLEOTIDE SEQUENCE [LARGE SCALE GENOMIC DNA]</scope>
    <source>
        <strain evidence="2 3">EC11</strain>
    </source>
</reference>
<keyword evidence="3" id="KW-1185">Reference proteome</keyword>
<protein>
    <submittedName>
        <fullName evidence="2">Uncharacterized protein</fullName>
    </submittedName>
</protein>
<gene>
    <name evidence="2" type="ORF">FIA58_000620</name>
</gene>
<organism evidence="2 3">
    <name type="scientific">Flavobacterium jejuense</name>
    <dbReference type="NCBI Taxonomy" id="1544455"/>
    <lineage>
        <taxon>Bacteria</taxon>
        <taxon>Pseudomonadati</taxon>
        <taxon>Bacteroidota</taxon>
        <taxon>Flavobacteriia</taxon>
        <taxon>Flavobacteriales</taxon>
        <taxon>Flavobacteriaceae</taxon>
        <taxon>Flavobacterium</taxon>
    </lineage>
</organism>
<sequence>MKKYKKKIIEDGKLARILALGSFSIGTLILIIFKITKSDILFIIGFYYVVIALFLNFILFVNLVYNLFIYTKMYAFQFGNIALLLLNIPIALFYLQIVL</sequence>
<dbReference type="Proteomes" id="UP000817854">
    <property type="component" value="Unassembled WGS sequence"/>
</dbReference>
<evidence type="ECO:0000313" key="2">
    <source>
        <dbReference type="EMBL" id="NHN24165.1"/>
    </source>
</evidence>